<dbReference type="AlphaFoldDB" id="A0A8S1EFR1"/>
<proteinExistence type="predicted"/>
<gene>
    <name evidence="3" type="ORF">CBOVIS_LOCUS3049</name>
</gene>
<evidence type="ECO:0000313" key="3">
    <source>
        <dbReference type="EMBL" id="CAB3400025.1"/>
    </source>
</evidence>
<feature type="transmembrane region" description="Helical" evidence="2">
    <location>
        <begin position="92"/>
        <end position="111"/>
    </location>
</feature>
<organism evidence="3 4">
    <name type="scientific">Caenorhabditis bovis</name>
    <dbReference type="NCBI Taxonomy" id="2654633"/>
    <lineage>
        <taxon>Eukaryota</taxon>
        <taxon>Metazoa</taxon>
        <taxon>Ecdysozoa</taxon>
        <taxon>Nematoda</taxon>
        <taxon>Chromadorea</taxon>
        <taxon>Rhabditida</taxon>
        <taxon>Rhabditina</taxon>
        <taxon>Rhabditomorpha</taxon>
        <taxon>Rhabditoidea</taxon>
        <taxon>Rhabditidae</taxon>
        <taxon>Peloderinae</taxon>
        <taxon>Caenorhabditis</taxon>
    </lineage>
</organism>
<dbReference type="Proteomes" id="UP000494206">
    <property type="component" value="Unassembled WGS sequence"/>
</dbReference>
<keyword evidence="2" id="KW-0812">Transmembrane</keyword>
<keyword evidence="2" id="KW-0472">Membrane</keyword>
<feature type="region of interest" description="Disordered" evidence="1">
    <location>
        <begin position="166"/>
        <end position="215"/>
    </location>
</feature>
<comment type="caution">
    <text evidence="3">The sequence shown here is derived from an EMBL/GenBank/DDBJ whole genome shotgun (WGS) entry which is preliminary data.</text>
</comment>
<protein>
    <submittedName>
        <fullName evidence="3">Uncharacterized protein</fullName>
    </submittedName>
</protein>
<evidence type="ECO:0000256" key="2">
    <source>
        <dbReference type="SAM" id="Phobius"/>
    </source>
</evidence>
<dbReference type="OrthoDB" id="5847948at2759"/>
<feature type="compositionally biased region" description="Pro residues" evidence="1">
    <location>
        <begin position="175"/>
        <end position="188"/>
    </location>
</feature>
<feature type="transmembrane region" description="Helical" evidence="2">
    <location>
        <begin position="61"/>
        <end position="85"/>
    </location>
</feature>
<feature type="transmembrane region" description="Helical" evidence="2">
    <location>
        <begin position="131"/>
        <end position="152"/>
    </location>
</feature>
<dbReference type="EMBL" id="CADEPM010000002">
    <property type="protein sequence ID" value="CAB3400025.1"/>
    <property type="molecule type" value="Genomic_DNA"/>
</dbReference>
<keyword evidence="2" id="KW-1133">Transmembrane helix</keyword>
<feature type="compositionally biased region" description="Low complexity" evidence="1">
    <location>
        <begin position="189"/>
        <end position="203"/>
    </location>
</feature>
<sequence>MGDSGNKCFSTTSQNALVFSIVTIETLVIIPCVIFTLINIIEFDNDTYKHYHQDFAKVIAFHFLAPLLAVQALWLLTNILSLLAVHLTTPYLLLPNICVVFLGLIICLVMIGPSVDCLVRSEAQVKWPMTVFVVGLAIFIIALLLFVAVRIATFRKLVKKKKAVQTTAEKEVPEQQPPPEAPLPPAPDPEISSVSFSRRSTMSITEDRYCPPPRM</sequence>
<evidence type="ECO:0000256" key="1">
    <source>
        <dbReference type="SAM" id="MobiDB-lite"/>
    </source>
</evidence>
<name>A0A8S1EFR1_9PELO</name>
<feature type="transmembrane region" description="Helical" evidence="2">
    <location>
        <begin position="16"/>
        <end position="41"/>
    </location>
</feature>
<reference evidence="3 4" key="1">
    <citation type="submission" date="2020-04" db="EMBL/GenBank/DDBJ databases">
        <authorList>
            <person name="Laetsch R D."/>
            <person name="Stevens L."/>
            <person name="Kumar S."/>
            <person name="Blaxter L. M."/>
        </authorList>
    </citation>
    <scope>NUCLEOTIDE SEQUENCE [LARGE SCALE GENOMIC DNA]</scope>
</reference>
<keyword evidence="4" id="KW-1185">Reference proteome</keyword>
<evidence type="ECO:0000313" key="4">
    <source>
        <dbReference type="Proteomes" id="UP000494206"/>
    </source>
</evidence>
<accession>A0A8S1EFR1</accession>